<protein>
    <submittedName>
        <fullName evidence="1">Uncharacterized protein</fullName>
    </submittedName>
</protein>
<name>A0A2S7XNW5_9GAMM</name>
<dbReference type="EMBL" id="PPGH01000037">
    <property type="protein sequence ID" value="PQJ95424.1"/>
    <property type="molecule type" value="Genomic_DNA"/>
</dbReference>
<comment type="caution">
    <text evidence="1">The sequence shown here is derived from an EMBL/GenBank/DDBJ whole genome shotgun (WGS) entry which is preliminary data.</text>
</comment>
<keyword evidence="2" id="KW-1185">Reference proteome</keyword>
<dbReference type="Proteomes" id="UP000239936">
    <property type="component" value="Unassembled WGS sequence"/>
</dbReference>
<proteinExistence type="predicted"/>
<reference evidence="1 2" key="1">
    <citation type="submission" date="2018-01" db="EMBL/GenBank/DDBJ databases">
        <title>The complete genome sequence of Chromatium okenii LaCa, a purple sulfur bacterium with a turbulent life.</title>
        <authorList>
            <person name="Luedin S.M."/>
            <person name="Liechti N."/>
            <person name="Storelli N."/>
            <person name="Danza F."/>
            <person name="Wittwer M."/>
            <person name="Pothier J.F."/>
            <person name="Tonolla M.A."/>
        </authorList>
    </citation>
    <scope>NUCLEOTIDE SEQUENCE [LARGE SCALE GENOMIC DNA]</scope>
    <source>
        <strain evidence="1 2">LaCa</strain>
    </source>
</reference>
<sequence length="423" mass="46118">MMKKHTTLIALIQLLMAIWLNSIVLTGQAAEPCPPCSCPTPTGNDIFNLSICVDGAVSNVSATSISEIITQIDATQMSSRFSTYEDSVSAAIYHLDLRGLPITLGYSYGSTTLMFAVPSLGIAKVFEGGSRNASNDLFEEYIKNSGKDISKELLRVSPADPVAGNPASIETQMAEGDFKAATSPVYEGLPAGKSLSLDARFGSYSVGNLTQNVFTIPMSYTYTFSNYDRLIVRTPITYMELGGATAYRGNIGIAYRKALFPRWSLTPAIGYGITGSSDLGSLAQIISGSLTSDLVLHQSDTLRISMGNMVGYYATLPISFGDYSVSYNLKNTIIRNGLLFSVPIQRRFWNRKFTIDLFATDTSFFGDALYSRNYQEFGITFGPARATEKQDVNQSSHPFGLGFKYMIGDGDIKGLELNFGYRF</sequence>
<organism evidence="1 2">
    <name type="scientific">Chromatium okenii</name>
    <dbReference type="NCBI Taxonomy" id="61644"/>
    <lineage>
        <taxon>Bacteria</taxon>
        <taxon>Pseudomonadati</taxon>
        <taxon>Pseudomonadota</taxon>
        <taxon>Gammaproteobacteria</taxon>
        <taxon>Chromatiales</taxon>
        <taxon>Chromatiaceae</taxon>
        <taxon>Chromatium</taxon>
    </lineage>
</organism>
<accession>A0A2S7XNW5</accession>
<evidence type="ECO:0000313" key="2">
    <source>
        <dbReference type="Proteomes" id="UP000239936"/>
    </source>
</evidence>
<gene>
    <name evidence="1" type="ORF">CXB77_14535</name>
</gene>
<dbReference type="AlphaFoldDB" id="A0A2S7XNW5"/>
<evidence type="ECO:0000313" key="1">
    <source>
        <dbReference type="EMBL" id="PQJ95424.1"/>
    </source>
</evidence>